<accession>A0A4S8LVV3</accession>
<evidence type="ECO:0000256" key="1">
    <source>
        <dbReference type="SAM" id="MobiDB-lite"/>
    </source>
</evidence>
<evidence type="ECO:0000313" key="4">
    <source>
        <dbReference type="Proteomes" id="UP000297245"/>
    </source>
</evidence>
<name>A0A4S8LVV3_DENBC</name>
<sequence length="129" mass="14915">MVKNSKKRKAEDLEGWDNFDTSTATHFSMSDDMRRLNQFMEVDSDHYSSDLGQDDDADESASANYDHNFDYFEDEDDFDPLDNDLATLPDFSYLETVGQDRKLNDLGLAQDEDVAMVRLIRKRNLNSVK</sequence>
<dbReference type="Proteomes" id="UP000297245">
    <property type="component" value="Unassembled WGS sequence"/>
</dbReference>
<protein>
    <submittedName>
        <fullName evidence="3">Uncharacterized protein</fullName>
    </submittedName>
</protein>
<evidence type="ECO:0000313" key="2">
    <source>
        <dbReference type="EMBL" id="THU93750.1"/>
    </source>
</evidence>
<dbReference type="AlphaFoldDB" id="A0A4S8LVV3"/>
<reference evidence="3 4" key="1">
    <citation type="journal article" date="2019" name="Nat. Ecol. Evol.">
        <title>Megaphylogeny resolves global patterns of mushroom evolution.</title>
        <authorList>
            <person name="Varga T."/>
            <person name="Krizsan K."/>
            <person name="Foldi C."/>
            <person name="Dima B."/>
            <person name="Sanchez-Garcia M."/>
            <person name="Sanchez-Ramirez S."/>
            <person name="Szollosi G.J."/>
            <person name="Szarkandi J.G."/>
            <person name="Papp V."/>
            <person name="Albert L."/>
            <person name="Andreopoulos W."/>
            <person name="Angelini C."/>
            <person name="Antonin V."/>
            <person name="Barry K.W."/>
            <person name="Bougher N.L."/>
            <person name="Buchanan P."/>
            <person name="Buyck B."/>
            <person name="Bense V."/>
            <person name="Catcheside P."/>
            <person name="Chovatia M."/>
            <person name="Cooper J."/>
            <person name="Damon W."/>
            <person name="Desjardin D."/>
            <person name="Finy P."/>
            <person name="Geml J."/>
            <person name="Haridas S."/>
            <person name="Hughes K."/>
            <person name="Justo A."/>
            <person name="Karasinski D."/>
            <person name="Kautmanova I."/>
            <person name="Kiss B."/>
            <person name="Kocsube S."/>
            <person name="Kotiranta H."/>
            <person name="LaButti K.M."/>
            <person name="Lechner B.E."/>
            <person name="Liimatainen K."/>
            <person name="Lipzen A."/>
            <person name="Lukacs Z."/>
            <person name="Mihaltcheva S."/>
            <person name="Morgado L.N."/>
            <person name="Niskanen T."/>
            <person name="Noordeloos M.E."/>
            <person name="Ohm R.A."/>
            <person name="Ortiz-Santana B."/>
            <person name="Ovrebo C."/>
            <person name="Racz N."/>
            <person name="Riley R."/>
            <person name="Savchenko A."/>
            <person name="Shiryaev A."/>
            <person name="Soop K."/>
            <person name="Spirin V."/>
            <person name="Szebenyi C."/>
            <person name="Tomsovsky M."/>
            <person name="Tulloss R.E."/>
            <person name="Uehling J."/>
            <person name="Grigoriev I.V."/>
            <person name="Vagvolgyi C."/>
            <person name="Papp T."/>
            <person name="Martin F.M."/>
            <person name="Miettinen O."/>
            <person name="Hibbett D.S."/>
            <person name="Nagy L.G."/>
        </authorList>
    </citation>
    <scope>NUCLEOTIDE SEQUENCE [LARGE SCALE GENOMIC DNA]</scope>
    <source>
        <strain evidence="3 4">CBS 962.96</strain>
    </source>
</reference>
<proteinExistence type="predicted"/>
<organism evidence="3 4">
    <name type="scientific">Dendrothele bispora (strain CBS 962.96)</name>
    <dbReference type="NCBI Taxonomy" id="1314807"/>
    <lineage>
        <taxon>Eukaryota</taxon>
        <taxon>Fungi</taxon>
        <taxon>Dikarya</taxon>
        <taxon>Basidiomycota</taxon>
        <taxon>Agaricomycotina</taxon>
        <taxon>Agaricomycetes</taxon>
        <taxon>Agaricomycetidae</taxon>
        <taxon>Agaricales</taxon>
        <taxon>Agaricales incertae sedis</taxon>
        <taxon>Dendrothele</taxon>
    </lineage>
</organism>
<dbReference type="EMBL" id="ML179240">
    <property type="protein sequence ID" value="THU93750.1"/>
    <property type="molecule type" value="Genomic_DNA"/>
</dbReference>
<evidence type="ECO:0000313" key="3">
    <source>
        <dbReference type="EMBL" id="THU93769.1"/>
    </source>
</evidence>
<gene>
    <name evidence="2" type="ORF">K435DRAFT_799434</name>
    <name evidence="3" type="ORF">K435DRAFT_799446</name>
</gene>
<dbReference type="EMBL" id="ML179240">
    <property type="protein sequence ID" value="THU93769.1"/>
    <property type="molecule type" value="Genomic_DNA"/>
</dbReference>
<keyword evidence="4" id="KW-1185">Reference proteome</keyword>
<feature type="region of interest" description="Disordered" evidence="1">
    <location>
        <begin position="1"/>
        <end position="24"/>
    </location>
</feature>